<dbReference type="Proteomes" id="UP000254920">
    <property type="component" value="Unassembled WGS sequence"/>
</dbReference>
<dbReference type="EMBL" id="UFVD01000001">
    <property type="protein sequence ID" value="SUX10530.1"/>
    <property type="molecule type" value="Genomic_DNA"/>
</dbReference>
<dbReference type="InterPro" id="IPR050256">
    <property type="entry name" value="Glycosyltransferase_2"/>
</dbReference>
<gene>
    <name evidence="5" type="primary">yfdH</name>
    <name evidence="5" type="ORF">NCTC12475_00727</name>
</gene>
<evidence type="ECO:0000256" key="1">
    <source>
        <dbReference type="ARBA" id="ARBA00022692"/>
    </source>
</evidence>
<sequence>MKKEQLSKLAGVFLGLFKYAVEGIISFSTKPLKLAFWVGLIISLIAGIYGIYIVLDTLIGYPSLITIMLFLGGIELIVLGVVGEYIARIYEEVKKRPHYIIDEILDNSKDKK</sequence>
<feature type="transmembrane region" description="Helical" evidence="4">
    <location>
        <begin position="34"/>
        <end position="55"/>
    </location>
</feature>
<reference evidence="5 6" key="1">
    <citation type="submission" date="2018-06" db="EMBL/GenBank/DDBJ databases">
        <authorList>
            <consortium name="Pathogen Informatics"/>
            <person name="Doyle S."/>
        </authorList>
    </citation>
    <scope>NUCLEOTIDE SEQUENCE [LARGE SCALE GENOMIC DNA]</scope>
    <source>
        <strain evidence="5 6">NCTC12475</strain>
    </source>
</reference>
<organism evidence="5 6">
    <name type="scientific">Campylobacter sputorum subsp. sputorum</name>
    <dbReference type="NCBI Taxonomy" id="32024"/>
    <lineage>
        <taxon>Bacteria</taxon>
        <taxon>Pseudomonadati</taxon>
        <taxon>Campylobacterota</taxon>
        <taxon>Epsilonproteobacteria</taxon>
        <taxon>Campylobacterales</taxon>
        <taxon>Campylobacteraceae</taxon>
        <taxon>Campylobacter</taxon>
    </lineage>
</organism>
<keyword evidence="3 4" id="KW-0472">Membrane</keyword>
<dbReference type="PANTHER" id="PTHR48090:SF3">
    <property type="entry name" value="UNDECAPRENYL-PHOSPHATE 4-DEOXY-4-FORMAMIDO-L-ARABINOSE TRANSFERASE"/>
    <property type="match status" value="1"/>
</dbReference>
<protein>
    <submittedName>
        <fullName evidence="5">Glycosyl transferase family protein</fullName>
        <ecNumber evidence="5">2.4.1.-</ecNumber>
    </submittedName>
</protein>
<evidence type="ECO:0000313" key="5">
    <source>
        <dbReference type="EMBL" id="SUX10530.1"/>
    </source>
</evidence>
<evidence type="ECO:0000256" key="2">
    <source>
        <dbReference type="ARBA" id="ARBA00022989"/>
    </source>
</evidence>
<keyword evidence="5" id="KW-0808">Transferase</keyword>
<feature type="transmembrane region" description="Helical" evidence="4">
    <location>
        <begin position="61"/>
        <end position="87"/>
    </location>
</feature>
<dbReference type="PANTHER" id="PTHR48090">
    <property type="entry name" value="UNDECAPRENYL-PHOSPHATE 4-DEOXY-4-FORMAMIDO-L-ARABINOSE TRANSFERASE-RELATED"/>
    <property type="match status" value="1"/>
</dbReference>
<dbReference type="GO" id="GO:0005886">
    <property type="term" value="C:plasma membrane"/>
    <property type="evidence" value="ECO:0007669"/>
    <property type="project" value="TreeGrafter"/>
</dbReference>
<dbReference type="GeneID" id="93091584"/>
<proteinExistence type="predicted"/>
<name>A0A381DIU4_9BACT</name>
<dbReference type="RefSeq" id="WP_201261372.1">
    <property type="nucleotide sequence ID" value="NZ_CP043427.1"/>
</dbReference>
<keyword evidence="2 4" id="KW-1133">Transmembrane helix</keyword>
<dbReference type="EC" id="2.4.1.-" evidence="5"/>
<evidence type="ECO:0000313" key="6">
    <source>
        <dbReference type="Proteomes" id="UP000254920"/>
    </source>
</evidence>
<accession>A0A381DIU4</accession>
<dbReference type="GO" id="GO:0016757">
    <property type="term" value="F:glycosyltransferase activity"/>
    <property type="evidence" value="ECO:0007669"/>
    <property type="project" value="UniProtKB-KW"/>
</dbReference>
<keyword evidence="5" id="KW-0328">Glycosyltransferase</keyword>
<evidence type="ECO:0000256" key="4">
    <source>
        <dbReference type="SAM" id="Phobius"/>
    </source>
</evidence>
<dbReference type="AlphaFoldDB" id="A0A381DIU4"/>
<evidence type="ECO:0000256" key="3">
    <source>
        <dbReference type="ARBA" id="ARBA00023136"/>
    </source>
</evidence>
<keyword evidence="1 4" id="KW-0812">Transmembrane</keyword>
<keyword evidence="6" id="KW-1185">Reference proteome</keyword>